<proteinExistence type="predicted"/>
<reference evidence="1" key="1">
    <citation type="submission" date="2023-10" db="EMBL/GenBank/DDBJ databases">
        <authorList>
            <person name="Domelevo Entfellner J.-B."/>
        </authorList>
    </citation>
    <scope>NUCLEOTIDE SEQUENCE</scope>
</reference>
<dbReference type="AlphaFoldDB" id="A0AA86VBF3"/>
<dbReference type="Proteomes" id="UP001189624">
    <property type="component" value="Chromosome 2"/>
</dbReference>
<dbReference type="EMBL" id="OY731399">
    <property type="protein sequence ID" value="CAJ1928181.1"/>
    <property type="molecule type" value="Genomic_DNA"/>
</dbReference>
<dbReference type="Gramene" id="rna-AYBTSS11_LOCUS4190">
    <property type="protein sequence ID" value="CAJ1928181.1"/>
    <property type="gene ID" value="gene-AYBTSS11_LOCUS4190"/>
</dbReference>
<organism evidence="1 2">
    <name type="scientific">Sphenostylis stenocarpa</name>
    <dbReference type="NCBI Taxonomy" id="92480"/>
    <lineage>
        <taxon>Eukaryota</taxon>
        <taxon>Viridiplantae</taxon>
        <taxon>Streptophyta</taxon>
        <taxon>Embryophyta</taxon>
        <taxon>Tracheophyta</taxon>
        <taxon>Spermatophyta</taxon>
        <taxon>Magnoliopsida</taxon>
        <taxon>eudicotyledons</taxon>
        <taxon>Gunneridae</taxon>
        <taxon>Pentapetalae</taxon>
        <taxon>rosids</taxon>
        <taxon>fabids</taxon>
        <taxon>Fabales</taxon>
        <taxon>Fabaceae</taxon>
        <taxon>Papilionoideae</taxon>
        <taxon>50 kb inversion clade</taxon>
        <taxon>NPAAA clade</taxon>
        <taxon>indigoferoid/millettioid clade</taxon>
        <taxon>Phaseoleae</taxon>
        <taxon>Sphenostylis</taxon>
    </lineage>
</organism>
<name>A0AA86VBF3_9FABA</name>
<sequence>MPVPYSSLFFQNQPVLNEFHPTKQRFSGTTLTETLPIISSALPQVSGFKRAHYSGHLPELQTNKDVASHFDFCGVSSGFPLARSTLTEDDFLEMSYEEYLEEVHSRGRKQLRISATKSS</sequence>
<keyword evidence="2" id="KW-1185">Reference proteome</keyword>
<evidence type="ECO:0000313" key="1">
    <source>
        <dbReference type="EMBL" id="CAJ1928181.1"/>
    </source>
</evidence>
<accession>A0AA86VBF3</accession>
<protein>
    <submittedName>
        <fullName evidence="1">Uncharacterized protein</fullName>
    </submittedName>
</protein>
<gene>
    <name evidence="1" type="ORF">AYBTSS11_LOCUS4190</name>
</gene>
<evidence type="ECO:0000313" key="2">
    <source>
        <dbReference type="Proteomes" id="UP001189624"/>
    </source>
</evidence>